<dbReference type="SUPFAM" id="SSF52096">
    <property type="entry name" value="ClpP/crotonase"/>
    <property type="match status" value="1"/>
</dbReference>
<dbReference type="PANTHER" id="PTHR43459">
    <property type="entry name" value="ENOYL-COA HYDRATASE"/>
    <property type="match status" value="1"/>
</dbReference>
<accession>A0A5A5T863</accession>
<dbReference type="GO" id="GO:0003824">
    <property type="term" value="F:catalytic activity"/>
    <property type="evidence" value="ECO:0007669"/>
    <property type="project" value="UniProtKB-ARBA"/>
</dbReference>
<dbReference type="CDD" id="cd06558">
    <property type="entry name" value="crotonase-like"/>
    <property type="match status" value="1"/>
</dbReference>
<proteinExistence type="inferred from homology"/>
<gene>
    <name evidence="2" type="ORF">KDI_11560</name>
</gene>
<dbReference type="EMBL" id="BIXY01000012">
    <property type="protein sequence ID" value="GCF07592.1"/>
    <property type="molecule type" value="Genomic_DNA"/>
</dbReference>
<dbReference type="RefSeq" id="WP_149400607.1">
    <property type="nucleotide sequence ID" value="NZ_BIXY01000012.1"/>
</dbReference>
<protein>
    <submittedName>
        <fullName evidence="2">Enoyl-CoA hydratase</fullName>
    </submittedName>
</protein>
<dbReference type="InterPro" id="IPR001753">
    <property type="entry name" value="Enoyl-CoA_hydra/iso"/>
</dbReference>
<evidence type="ECO:0000313" key="2">
    <source>
        <dbReference type="EMBL" id="GCF07592.1"/>
    </source>
</evidence>
<dbReference type="Pfam" id="PF00378">
    <property type="entry name" value="ECH_1"/>
    <property type="match status" value="1"/>
</dbReference>
<dbReference type="AlphaFoldDB" id="A0A5A5T863"/>
<dbReference type="InterPro" id="IPR014748">
    <property type="entry name" value="Enoyl-CoA_hydra_C"/>
</dbReference>
<comment type="similarity">
    <text evidence="1">Belongs to the enoyl-CoA hydratase/isomerase family.</text>
</comment>
<dbReference type="InterPro" id="IPR029045">
    <property type="entry name" value="ClpP/crotonase-like_dom_sf"/>
</dbReference>
<dbReference type="OrthoDB" id="9777977at2"/>
<keyword evidence="3" id="KW-1185">Reference proteome</keyword>
<name>A0A5A5T863_9CHLR</name>
<dbReference type="Gene3D" id="3.90.226.10">
    <property type="entry name" value="2-enoyl-CoA Hydratase, Chain A, domain 1"/>
    <property type="match status" value="1"/>
</dbReference>
<dbReference type="Gene3D" id="1.10.12.10">
    <property type="entry name" value="Lyase 2-enoyl-coa Hydratase, Chain A, domain 2"/>
    <property type="match status" value="1"/>
</dbReference>
<sequence>MRTDFQDVLVQFDEGVLTVTMNRPHVLNAFSDLMIAELTEIMETAAEDEAIRCVVLTGAGRAFGAGQDLAIFVQERSGDGSEATTEHLQAYHRLIFAIQRLPMPIIAALHGVAAGISLNIALACDLRIAADNARFTEAFARIGLVPDGGGAYFLPRLLGAGKALELALLTTEITGPEAERLGLISKCVPIAEFEAAVTALARRLAQGPTRTYALIKDLFAQAQDKDLAAVLQLEGTFQAKAIGTADHQEGVQAFLQKRPPQYTGK</sequence>
<dbReference type="Proteomes" id="UP000322530">
    <property type="component" value="Unassembled WGS sequence"/>
</dbReference>
<reference evidence="2 3" key="1">
    <citation type="submission" date="2019-01" db="EMBL/GenBank/DDBJ databases">
        <title>Draft genome sequence of Dictyobacter sp. Uno17.</title>
        <authorList>
            <person name="Wang C.M."/>
            <person name="Zheng Y."/>
            <person name="Sakai Y."/>
            <person name="Abe K."/>
            <person name="Yokota A."/>
            <person name="Yabe S."/>
        </authorList>
    </citation>
    <scope>NUCLEOTIDE SEQUENCE [LARGE SCALE GENOMIC DNA]</scope>
    <source>
        <strain evidence="2 3">Uno17</strain>
    </source>
</reference>
<dbReference type="PANTHER" id="PTHR43459:SF1">
    <property type="entry name" value="EG:BACN32G11.4 PROTEIN"/>
    <property type="match status" value="1"/>
</dbReference>
<evidence type="ECO:0000313" key="3">
    <source>
        <dbReference type="Proteomes" id="UP000322530"/>
    </source>
</evidence>
<organism evidence="2 3">
    <name type="scientific">Dictyobacter arantiisoli</name>
    <dbReference type="NCBI Taxonomy" id="2014874"/>
    <lineage>
        <taxon>Bacteria</taxon>
        <taxon>Bacillati</taxon>
        <taxon>Chloroflexota</taxon>
        <taxon>Ktedonobacteria</taxon>
        <taxon>Ktedonobacterales</taxon>
        <taxon>Dictyobacteraceae</taxon>
        <taxon>Dictyobacter</taxon>
    </lineage>
</organism>
<evidence type="ECO:0000256" key="1">
    <source>
        <dbReference type="ARBA" id="ARBA00005254"/>
    </source>
</evidence>
<comment type="caution">
    <text evidence="2">The sequence shown here is derived from an EMBL/GenBank/DDBJ whole genome shotgun (WGS) entry which is preliminary data.</text>
</comment>